<dbReference type="AlphaFoldDB" id="A0A0F9B2D1"/>
<protein>
    <submittedName>
        <fullName evidence="1">Uncharacterized protein</fullName>
    </submittedName>
</protein>
<comment type="caution">
    <text evidence="1">The sequence shown here is derived from an EMBL/GenBank/DDBJ whole genome shotgun (WGS) entry which is preliminary data.</text>
</comment>
<gene>
    <name evidence="1" type="ORF">LCGC14_2840800</name>
</gene>
<reference evidence="1" key="1">
    <citation type="journal article" date="2015" name="Nature">
        <title>Complex archaea that bridge the gap between prokaryotes and eukaryotes.</title>
        <authorList>
            <person name="Spang A."/>
            <person name="Saw J.H."/>
            <person name="Jorgensen S.L."/>
            <person name="Zaremba-Niedzwiedzka K."/>
            <person name="Martijn J."/>
            <person name="Lind A.E."/>
            <person name="van Eijk R."/>
            <person name="Schleper C."/>
            <person name="Guy L."/>
            <person name="Ettema T.J."/>
        </authorList>
    </citation>
    <scope>NUCLEOTIDE SEQUENCE</scope>
</reference>
<feature type="non-terminal residue" evidence="1">
    <location>
        <position position="1"/>
    </location>
</feature>
<accession>A0A0F9B2D1</accession>
<dbReference type="EMBL" id="LAZR01054367">
    <property type="protein sequence ID" value="KKK78711.1"/>
    <property type="molecule type" value="Genomic_DNA"/>
</dbReference>
<name>A0A0F9B2D1_9ZZZZ</name>
<proteinExistence type="predicted"/>
<sequence length="26" mass="2993">IDFYGKMGGTVTQIEEIIERVSSYEK</sequence>
<organism evidence="1">
    <name type="scientific">marine sediment metagenome</name>
    <dbReference type="NCBI Taxonomy" id="412755"/>
    <lineage>
        <taxon>unclassified sequences</taxon>
        <taxon>metagenomes</taxon>
        <taxon>ecological metagenomes</taxon>
    </lineage>
</organism>
<evidence type="ECO:0000313" key="1">
    <source>
        <dbReference type="EMBL" id="KKK78711.1"/>
    </source>
</evidence>